<dbReference type="EMBL" id="CP061800">
    <property type="protein sequence ID" value="QTA90691.1"/>
    <property type="molecule type" value="Genomic_DNA"/>
</dbReference>
<evidence type="ECO:0000313" key="2">
    <source>
        <dbReference type="EMBL" id="QTA90691.1"/>
    </source>
</evidence>
<evidence type="ECO:0000256" key="1">
    <source>
        <dbReference type="SAM" id="MobiDB-lite"/>
    </source>
</evidence>
<dbReference type="Proteomes" id="UP000663722">
    <property type="component" value="Chromosome"/>
</dbReference>
<protein>
    <submittedName>
        <fullName evidence="2">Uncharacterized protein</fullName>
    </submittedName>
</protein>
<organism evidence="2 3">
    <name type="scientific">Desulfonema magnum</name>
    <dbReference type="NCBI Taxonomy" id="45655"/>
    <lineage>
        <taxon>Bacteria</taxon>
        <taxon>Pseudomonadati</taxon>
        <taxon>Thermodesulfobacteriota</taxon>
        <taxon>Desulfobacteria</taxon>
        <taxon>Desulfobacterales</taxon>
        <taxon>Desulfococcaceae</taxon>
        <taxon>Desulfonema</taxon>
    </lineage>
</organism>
<dbReference type="AlphaFoldDB" id="A0A975BS59"/>
<name>A0A975BS59_9BACT</name>
<reference evidence="2" key="1">
    <citation type="journal article" date="2021" name="Microb. Physiol.">
        <title>Proteogenomic Insights into the Physiology of Marine, Sulfate-Reducing, Filamentous Desulfonema limicola and Desulfonema magnum.</title>
        <authorList>
            <person name="Schnaars V."/>
            <person name="Wohlbrand L."/>
            <person name="Scheve S."/>
            <person name="Hinrichs C."/>
            <person name="Reinhardt R."/>
            <person name="Rabus R."/>
        </authorList>
    </citation>
    <scope>NUCLEOTIDE SEQUENCE</scope>
    <source>
        <strain evidence="2">4be13</strain>
    </source>
</reference>
<proteinExistence type="predicted"/>
<accession>A0A975BS59</accession>
<gene>
    <name evidence="2" type="ORF">dnm_067520</name>
</gene>
<evidence type="ECO:0000313" key="3">
    <source>
        <dbReference type="Proteomes" id="UP000663722"/>
    </source>
</evidence>
<dbReference type="KEGG" id="dmm:dnm_067520"/>
<feature type="region of interest" description="Disordered" evidence="1">
    <location>
        <begin position="1"/>
        <end position="24"/>
    </location>
</feature>
<sequence>MNSDLMKSDLPPSPQRHKDTKKTQRDFVRLCAFVPLWQI</sequence>
<keyword evidence="3" id="KW-1185">Reference proteome</keyword>